<evidence type="ECO:0000313" key="2">
    <source>
        <dbReference type="Proteomes" id="UP000636755"/>
    </source>
</evidence>
<protein>
    <recommendedName>
        <fullName evidence="3">Sigma-70 family RNA polymerase sigma factor</fullName>
    </recommendedName>
</protein>
<accession>A0ABR7HHH9</accession>
<reference evidence="1 2" key="1">
    <citation type="submission" date="2020-08" db="EMBL/GenBank/DDBJ databases">
        <title>Genome public.</title>
        <authorList>
            <person name="Liu C."/>
            <person name="Sun Q."/>
        </authorList>
    </citation>
    <scope>NUCLEOTIDE SEQUENCE [LARGE SCALE GENOMIC DNA]</scope>
    <source>
        <strain evidence="1 2">NSJ-71</strain>
    </source>
</reference>
<proteinExistence type="predicted"/>
<organism evidence="1 2">
    <name type="scientific">Ruminococcus intestinalis</name>
    <dbReference type="NCBI Taxonomy" id="2763066"/>
    <lineage>
        <taxon>Bacteria</taxon>
        <taxon>Bacillati</taxon>
        <taxon>Bacillota</taxon>
        <taxon>Clostridia</taxon>
        <taxon>Eubacteriales</taxon>
        <taxon>Oscillospiraceae</taxon>
        <taxon>Ruminococcus</taxon>
    </lineage>
</organism>
<sequence length="266" mass="31634">MQNENLHMYQLGYEPNRLDDFNDYFIQYLKTNDSKYFNEFLHFYEPILNRKAAEFIKCNHIEEYRLPDLKQIFVSLLWDELQRYSADEKLPLLQIMKYKTHKAWLEYVRTDCGITKIESKNAHNNLRKVTSLYFKMKDTKPFDEILKEISKQLHISENTVIEYIEAALATKYSGNRESFEIEDITASEDIVFNNYKSKQIKEAIQSLSTIERKLLELTTGINFDTFETTEKLSYNKTALLLGMTESAVQKKRKRILKKLKQMLKNS</sequence>
<name>A0ABR7HHH9_9FIRM</name>
<dbReference type="Proteomes" id="UP000636755">
    <property type="component" value="Unassembled WGS sequence"/>
</dbReference>
<dbReference type="InterPro" id="IPR013324">
    <property type="entry name" value="RNA_pol_sigma_r3/r4-like"/>
</dbReference>
<evidence type="ECO:0008006" key="3">
    <source>
        <dbReference type="Google" id="ProtNLM"/>
    </source>
</evidence>
<evidence type="ECO:0000313" key="1">
    <source>
        <dbReference type="EMBL" id="MBC5726964.1"/>
    </source>
</evidence>
<dbReference type="RefSeq" id="WP_186934427.1">
    <property type="nucleotide sequence ID" value="NZ_JACOPS010000001.1"/>
</dbReference>
<comment type="caution">
    <text evidence="1">The sequence shown here is derived from an EMBL/GenBank/DDBJ whole genome shotgun (WGS) entry which is preliminary data.</text>
</comment>
<dbReference type="EMBL" id="JACOPS010000001">
    <property type="protein sequence ID" value="MBC5726964.1"/>
    <property type="molecule type" value="Genomic_DNA"/>
</dbReference>
<keyword evidence="2" id="KW-1185">Reference proteome</keyword>
<dbReference type="InterPro" id="IPR036388">
    <property type="entry name" value="WH-like_DNA-bd_sf"/>
</dbReference>
<dbReference type="SUPFAM" id="SSF88659">
    <property type="entry name" value="Sigma3 and sigma4 domains of RNA polymerase sigma factors"/>
    <property type="match status" value="1"/>
</dbReference>
<dbReference type="Gene3D" id="1.10.10.10">
    <property type="entry name" value="Winged helix-like DNA-binding domain superfamily/Winged helix DNA-binding domain"/>
    <property type="match status" value="1"/>
</dbReference>
<gene>
    <name evidence="1" type="ORF">H8R91_00190</name>
</gene>